<dbReference type="EMBL" id="BJXR01000068">
    <property type="protein sequence ID" value="GEN12701.1"/>
    <property type="molecule type" value="Genomic_DNA"/>
</dbReference>
<reference evidence="1 2" key="1">
    <citation type="submission" date="2019-07" db="EMBL/GenBank/DDBJ databases">
        <title>Whole genome shotgun sequence of Myxococcus fulvus NBRC 100333.</title>
        <authorList>
            <person name="Hosoyama A."/>
            <person name="Uohara A."/>
            <person name="Ohji S."/>
            <person name="Ichikawa N."/>
        </authorList>
    </citation>
    <scope>NUCLEOTIDE SEQUENCE [LARGE SCALE GENOMIC DNA]</scope>
    <source>
        <strain evidence="1 2">NBRC 100333</strain>
    </source>
</reference>
<sequence length="61" mass="6028">MSQASSREAAGMGWGSGGDRAAAGLYLGSSRGGWPPGCPGEGRGTAGWSGVGFVPRFLGLK</sequence>
<accession>A0A511TEW0</accession>
<gene>
    <name evidence="1" type="ORF">MFU01_77380</name>
</gene>
<evidence type="ECO:0000313" key="2">
    <source>
        <dbReference type="Proteomes" id="UP000321514"/>
    </source>
</evidence>
<comment type="caution">
    <text evidence="1">The sequence shown here is derived from an EMBL/GenBank/DDBJ whole genome shotgun (WGS) entry which is preliminary data.</text>
</comment>
<evidence type="ECO:0000313" key="1">
    <source>
        <dbReference type="EMBL" id="GEN12701.1"/>
    </source>
</evidence>
<protein>
    <submittedName>
        <fullName evidence="1">Uncharacterized protein</fullName>
    </submittedName>
</protein>
<dbReference type="AlphaFoldDB" id="A0A511TEW0"/>
<organism evidence="1 2">
    <name type="scientific">Myxococcus fulvus</name>
    <dbReference type="NCBI Taxonomy" id="33"/>
    <lineage>
        <taxon>Bacteria</taxon>
        <taxon>Pseudomonadati</taxon>
        <taxon>Myxococcota</taxon>
        <taxon>Myxococcia</taxon>
        <taxon>Myxococcales</taxon>
        <taxon>Cystobacterineae</taxon>
        <taxon>Myxococcaceae</taxon>
        <taxon>Myxococcus</taxon>
    </lineage>
</organism>
<proteinExistence type="predicted"/>
<dbReference type="Proteomes" id="UP000321514">
    <property type="component" value="Unassembled WGS sequence"/>
</dbReference>
<name>A0A511TEW0_MYXFU</name>